<sequence length="262" mass="30213">MDSLQHFLYMFYNAILFVGENAKWIELQEFRRRCIRQTRFYLTTKAQTQCCLYHNQIDKKLIKCISVSDLLSQIAPYQLHLDVITFISLDNSLGSCKSLSTTASDGYESDNFHTTKKRHRTQEPLPSSYQMQLVESYASRLNIIRDLDLYCCWTCCKQILFSGDNILDMIESLLKKRSTHATTEVYDCFDPPKRVFNVFTQADMFVYTESANIIADNPSKKHKKNILIGSNKTYSDRSVALDSFNTDTSIGSDEGHSDTESF</sequence>
<organism evidence="1">
    <name type="scientific">Guizotia virus 1</name>
    <dbReference type="NCBI Taxonomy" id="2977969"/>
    <lineage>
        <taxon>Viruses</taxon>
        <taxon>Riboviria</taxon>
        <taxon>Orthornavirae</taxon>
        <taxon>Negarnaviricota</taxon>
        <taxon>Haploviricotina</taxon>
        <taxon>Monjiviricetes</taxon>
        <taxon>Mononegavirales</taxon>
        <taxon>Rhabdoviridae</taxon>
        <taxon>Betarhabdovirinae</taxon>
        <taxon>Varicosavirus</taxon>
        <taxon>Varicosavirus guizotiae</taxon>
    </lineage>
</organism>
<protein>
    <submittedName>
        <fullName evidence="1">Protein 3</fullName>
    </submittedName>
</protein>
<reference evidence="1" key="1">
    <citation type="journal article" date="2022" name="bioRxiv">
        <title>Unlocking the hidden genetic diversity of varicosaviruses, the neglected plant rhabdoviruses.</title>
        <authorList>
            <person name="Bejerman N."/>
            <person name="Dietzgen R.G."/>
            <person name="Debat H."/>
        </authorList>
    </citation>
    <scope>NUCLEOTIDE SEQUENCE</scope>
</reference>
<accession>A0A9N6YJA6</accession>
<dbReference type="EMBL" id="BK061771">
    <property type="protein sequence ID" value="DAZ90725.1"/>
    <property type="molecule type" value="Viral_cRNA"/>
</dbReference>
<name>A0A9N6YJA6_9RHAB</name>
<proteinExistence type="predicted"/>
<evidence type="ECO:0000313" key="1">
    <source>
        <dbReference type="EMBL" id="DAZ90725.1"/>
    </source>
</evidence>